<dbReference type="AlphaFoldDB" id="A0A0M0JZU8"/>
<keyword evidence="4 5" id="KW-0413">Isomerase</keyword>
<evidence type="ECO:0000256" key="4">
    <source>
        <dbReference type="ARBA" id="ARBA00023235"/>
    </source>
</evidence>
<dbReference type="PANTHER" id="PTHR43811">
    <property type="entry name" value="FKBP-TYPE PEPTIDYL-PROLYL CIS-TRANS ISOMERASE FKPA"/>
    <property type="match status" value="1"/>
</dbReference>
<feature type="domain" description="PPIase FKBP-type" evidence="6">
    <location>
        <begin position="44"/>
        <end position="150"/>
    </location>
</feature>
<evidence type="ECO:0000256" key="3">
    <source>
        <dbReference type="ARBA" id="ARBA00023110"/>
    </source>
</evidence>
<protein>
    <recommendedName>
        <fullName evidence="2 5">peptidylprolyl isomerase</fullName>
        <ecNumber evidence="2 5">5.2.1.8</ecNumber>
    </recommendedName>
</protein>
<evidence type="ECO:0000259" key="6">
    <source>
        <dbReference type="PROSITE" id="PS50059"/>
    </source>
</evidence>
<keyword evidence="3 5" id="KW-0697">Rotamase</keyword>
<organism evidence="7 8">
    <name type="scientific">Chrysochromulina tobinii</name>
    <dbReference type="NCBI Taxonomy" id="1460289"/>
    <lineage>
        <taxon>Eukaryota</taxon>
        <taxon>Haptista</taxon>
        <taxon>Haptophyta</taxon>
        <taxon>Prymnesiophyceae</taxon>
        <taxon>Prymnesiales</taxon>
        <taxon>Chrysochromulinaceae</taxon>
        <taxon>Chrysochromulina</taxon>
    </lineage>
</organism>
<dbReference type="Proteomes" id="UP000037460">
    <property type="component" value="Unassembled WGS sequence"/>
</dbReference>
<name>A0A0M0JZU8_9EUKA</name>
<evidence type="ECO:0000313" key="8">
    <source>
        <dbReference type="Proteomes" id="UP000037460"/>
    </source>
</evidence>
<dbReference type="SUPFAM" id="SSF54534">
    <property type="entry name" value="FKBP-like"/>
    <property type="match status" value="1"/>
</dbReference>
<dbReference type="InterPro" id="IPR046357">
    <property type="entry name" value="PPIase_dom_sf"/>
</dbReference>
<dbReference type="Pfam" id="PF00254">
    <property type="entry name" value="FKBP_C"/>
    <property type="match status" value="1"/>
</dbReference>
<accession>A0A0M0JZU8</accession>
<evidence type="ECO:0000256" key="1">
    <source>
        <dbReference type="ARBA" id="ARBA00000971"/>
    </source>
</evidence>
<dbReference type="PANTHER" id="PTHR43811:SF19">
    <property type="entry name" value="39 KDA FK506-BINDING NUCLEAR PROTEIN"/>
    <property type="match status" value="1"/>
</dbReference>
<evidence type="ECO:0000256" key="5">
    <source>
        <dbReference type="PROSITE-ProRule" id="PRU00277"/>
    </source>
</evidence>
<proteinExistence type="predicted"/>
<gene>
    <name evidence="7" type="ORF">Ctob_004941</name>
</gene>
<dbReference type="EMBL" id="JWZX01001854">
    <property type="protein sequence ID" value="KOO32075.1"/>
    <property type="molecule type" value="Genomic_DNA"/>
</dbReference>
<reference evidence="8" key="1">
    <citation type="journal article" date="2015" name="PLoS Genet.">
        <title>Genome Sequence and Transcriptome Analyses of Chrysochromulina tobin: Metabolic Tools for Enhanced Algal Fitness in the Prominent Order Prymnesiales (Haptophyceae).</title>
        <authorList>
            <person name="Hovde B.T."/>
            <person name="Deodato C.R."/>
            <person name="Hunsperger H.M."/>
            <person name="Ryken S.A."/>
            <person name="Yost W."/>
            <person name="Jha R.K."/>
            <person name="Patterson J."/>
            <person name="Monnat R.J. Jr."/>
            <person name="Barlow S.B."/>
            <person name="Starkenburg S.R."/>
            <person name="Cattolico R.A."/>
        </authorList>
    </citation>
    <scope>NUCLEOTIDE SEQUENCE</scope>
    <source>
        <strain evidence="8">CCMP291</strain>
    </source>
</reference>
<dbReference type="OrthoDB" id="77911at2759"/>
<comment type="caution">
    <text evidence="7">The sequence shown here is derived from an EMBL/GenBank/DDBJ whole genome shotgun (WGS) entry which is preliminary data.</text>
</comment>
<sequence length="183" mass="19765">MSDAELARLDELSKAPNIGAMLAGSSGVRVIDLVLGDGPEPGAGQRVYAHYKIWADGFRSGPVADYSFQENRPYSWVLGTPTDRIPNGIDAGIMGMREGGWRRLVVPNAFDAGIRRINYGPTGRYVGAKAPYVLRPGATAFVDVILVDGGSGRCDSILRPAGMSEKDANKRRSLLCEYAEQVY</sequence>
<evidence type="ECO:0000256" key="2">
    <source>
        <dbReference type="ARBA" id="ARBA00013194"/>
    </source>
</evidence>
<keyword evidence="8" id="KW-1185">Reference proteome</keyword>
<dbReference type="PROSITE" id="PS50059">
    <property type="entry name" value="FKBP_PPIASE"/>
    <property type="match status" value="1"/>
</dbReference>
<dbReference type="Gene3D" id="3.10.50.40">
    <property type="match status" value="1"/>
</dbReference>
<evidence type="ECO:0000313" key="7">
    <source>
        <dbReference type="EMBL" id="KOO32075.1"/>
    </source>
</evidence>
<comment type="catalytic activity">
    <reaction evidence="1 5">
        <text>[protein]-peptidylproline (omega=180) = [protein]-peptidylproline (omega=0)</text>
        <dbReference type="Rhea" id="RHEA:16237"/>
        <dbReference type="Rhea" id="RHEA-COMP:10747"/>
        <dbReference type="Rhea" id="RHEA-COMP:10748"/>
        <dbReference type="ChEBI" id="CHEBI:83833"/>
        <dbReference type="ChEBI" id="CHEBI:83834"/>
        <dbReference type="EC" id="5.2.1.8"/>
    </reaction>
</comment>
<dbReference type="GO" id="GO:0003755">
    <property type="term" value="F:peptidyl-prolyl cis-trans isomerase activity"/>
    <property type="evidence" value="ECO:0007669"/>
    <property type="project" value="UniProtKB-KW"/>
</dbReference>
<dbReference type="EC" id="5.2.1.8" evidence="2 5"/>
<dbReference type="InterPro" id="IPR001179">
    <property type="entry name" value="PPIase_FKBP_dom"/>
</dbReference>